<comment type="similarity">
    <text evidence="2">Belongs to the V-ATPase 116 kDa subunit family.</text>
</comment>
<dbReference type="InterPro" id="IPR002490">
    <property type="entry name" value="V-ATPase_116kDa_su"/>
</dbReference>
<feature type="transmembrane region" description="Helical" evidence="8">
    <location>
        <begin position="231"/>
        <end position="250"/>
    </location>
</feature>
<proteinExistence type="inferred from homology"/>
<evidence type="ECO:0000256" key="4">
    <source>
        <dbReference type="ARBA" id="ARBA00022692"/>
    </source>
</evidence>
<evidence type="ECO:0000256" key="5">
    <source>
        <dbReference type="ARBA" id="ARBA00022989"/>
    </source>
</evidence>
<dbReference type="GO" id="GO:0007035">
    <property type="term" value="P:vacuolar acidification"/>
    <property type="evidence" value="ECO:0007669"/>
    <property type="project" value="TreeGrafter"/>
</dbReference>
<evidence type="ECO:0000256" key="3">
    <source>
        <dbReference type="ARBA" id="ARBA00022448"/>
    </source>
</evidence>
<feature type="transmembrane region" description="Helical" evidence="8">
    <location>
        <begin position="89"/>
        <end position="115"/>
    </location>
</feature>
<protein>
    <submittedName>
        <fullName evidence="9">Uncharacterized protein</fullName>
    </submittedName>
</protein>
<feature type="transmembrane region" description="Helical" evidence="8">
    <location>
        <begin position="282"/>
        <end position="300"/>
    </location>
</feature>
<comment type="subcellular location">
    <subcellularLocation>
        <location evidence="1">Membrane</location>
        <topology evidence="1">Multi-pass membrane protein</topology>
    </subcellularLocation>
</comment>
<evidence type="ECO:0000256" key="8">
    <source>
        <dbReference type="SAM" id="Phobius"/>
    </source>
</evidence>
<keyword evidence="10" id="KW-1185">Reference proteome</keyword>
<name>A0A6F8XMP8_9ACTN</name>
<reference evidence="9 10" key="2">
    <citation type="submission" date="2020-03" db="EMBL/GenBank/DDBJ databases">
        <authorList>
            <person name="Ichikawa N."/>
            <person name="Kimura A."/>
            <person name="Kitahashi Y."/>
            <person name="Uohara A."/>
        </authorList>
    </citation>
    <scope>NUCLEOTIDE SEQUENCE [LARGE SCALE GENOMIC DNA]</scope>
    <source>
        <strain evidence="9 10">NBRC 107702</strain>
    </source>
</reference>
<evidence type="ECO:0000313" key="10">
    <source>
        <dbReference type="Proteomes" id="UP000502508"/>
    </source>
</evidence>
<evidence type="ECO:0000256" key="2">
    <source>
        <dbReference type="ARBA" id="ARBA00009904"/>
    </source>
</evidence>
<accession>A0A6F8XMP8</accession>
<keyword evidence="5 8" id="KW-1133">Transmembrane helix</keyword>
<keyword evidence="6" id="KW-0406">Ion transport</keyword>
<keyword evidence="7 8" id="KW-0472">Membrane</keyword>
<gene>
    <name evidence="9" type="ORF">Pflav_014950</name>
</gene>
<keyword evidence="4 8" id="KW-0812">Transmembrane</keyword>
<dbReference type="GO" id="GO:0016471">
    <property type="term" value="C:vacuolar proton-transporting V-type ATPase complex"/>
    <property type="evidence" value="ECO:0007669"/>
    <property type="project" value="TreeGrafter"/>
</dbReference>
<evidence type="ECO:0000313" key="9">
    <source>
        <dbReference type="EMBL" id="BCB75085.1"/>
    </source>
</evidence>
<evidence type="ECO:0000256" key="7">
    <source>
        <dbReference type="ARBA" id="ARBA00023136"/>
    </source>
</evidence>
<dbReference type="AlphaFoldDB" id="A0A6F8XMP8"/>
<dbReference type="Pfam" id="PF01496">
    <property type="entry name" value="V_ATPase_I"/>
    <property type="match status" value="1"/>
</dbReference>
<evidence type="ECO:0000256" key="6">
    <source>
        <dbReference type="ARBA" id="ARBA00023065"/>
    </source>
</evidence>
<dbReference type="GO" id="GO:0033179">
    <property type="term" value="C:proton-transporting V-type ATPase, V0 domain"/>
    <property type="evidence" value="ECO:0007669"/>
    <property type="project" value="InterPro"/>
</dbReference>
<dbReference type="Proteomes" id="UP000502508">
    <property type="component" value="Chromosome"/>
</dbReference>
<sequence>MELSGYAAQAVVRGRVAALVGWTPTAGLPALSARLTEIGAAAVQLPPPRGVDPPTAPAAGRARRAFGPLVDTYATVPYRDVDPSLPAGIAYVVMFGVMFGDVGHGALLILLALLVRSGRLLRALRPHWLFVAAAGGCATLFGLAYGEFFGPTGVVPVLWLAPMDDPVTLLLAAVGLGGVLLAGAFGLGIANRLREGGWAVALYAPAGFAGALLFVAAGLVVAALYWHLLALGVAAGALALLGAVLAFVGLRAGSGGGAAGTAQAAIELFDLAVRLGANIASFARLAAFGLTHAVLGWIVWEATLALWDRGGVLLAVAVVVFLVGNAFNFGLEALVAGVQALRLAYYELFSRVFRLEGRPFRPWRVPTSSADIPEEAACPVSAR</sequence>
<reference evidence="9 10" key="1">
    <citation type="submission" date="2020-03" db="EMBL/GenBank/DDBJ databases">
        <title>Whole genome shotgun sequence of Phytohabitans flavus NBRC 107702.</title>
        <authorList>
            <person name="Komaki H."/>
            <person name="Tamura T."/>
        </authorList>
    </citation>
    <scope>NUCLEOTIDE SEQUENCE [LARGE SCALE GENOMIC DNA]</scope>
    <source>
        <strain evidence="9 10">NBRC 107702</strain>
    </source>
</reference>
<feature type="transmembrane region" description="Helical" evidence="8">
    <location>
        <begin position="127"/>
        <end position="146"/>
    </location>
</feature>
<dbReference type="GO" id="GO:0051117">
    <property type="term" value="F:ATPase binding"/>
    <property type="evidence" value="ECO:0007669"/>
    <property type="project" value="TreeGrafter"/>
</dbReference>
<dbReference type="KEGG" id="pfla:Pflav_014950"/>
<dbReference type="PANTHER" id="PTHR11629:SF63">
    <property type="entry name" value="V-TYPE PROTON ATPASE SUBUNIT A"/>
    <property type="match status" value="1"/>
</dbReference>
<feature type="transmembrane region" description="Helical" evidence="8">
    <location>
        <begin position="202"/>
        <end position="225"/>
    </location>
</feature>
<dbReference type="EMBL" id="AP022870">
    <property type="protein sequence ID" value="BCB75085.1"/>
    <property type="molecule type" value="Genomic_DNA"/>
</dbReference>
<evidence type="ECO:0000256" key="1">
    <source>
        <dbReference type="ARBA" id="ARBA00004141"/>
    </source>
</evidence>
<dbReference type="GO" id="GO:0046961">
    <property type="term" value="F:proton-transporting ATPase activity, rotational mechanism"/>
    <property type="evidence" value="ECO:0007669"/>
    <property type="project" value="InterPro"/>
</dbReference>
<feature type="transmembrane region" description="Helical" evidence="8">
    <location>
        <begin position="312"/>
        <end position="335"/>
    </location>
</feature>
<dbReference type="PANTHER" id="PTHR11629">
    <property type="entry name" value="VACUOLAR PROTON ATPASES"/>
    <property type="match status" value="1"/>
</dbReference>
<keyword evidence="3" id="KW-0813">Transport</keyword>
<organism evidence="9 10">
    <name type="scientific">Phytohabitans flavus</name>
    <dbReference type="NCBI Taxonomy" id="1076124"/>
    <lineage>
        <taxon>Bacteria</taxon>
        <taxon>Bacillati</taxon>
        <taxon>Actinomycetota</taxon>
        <taxon>Actinomycetes</taxon>
        <taxon>Micromonosporales</taxon>
        <taxon>Micromonosporaceae</taxon>
    </lineage>
</organism>
<feature type="transmembrane region" description="Helical" evidence="8">
    <location>
        <begin position="166"/>
        <end position="190"/>
    </location>
</feature>